<evidence type="ECO:0000256" key="1">
    <source>
        <dbReference type="ARBA" id="ARBA00011063"/>
    </source>
</evidence>
<evidence type="ECO:0000256" key="4">
    <source>
        <dbReference type="ARBA" id="ARBA00022912"/>
    </source>
</evidence>
<organism evidence="6 7">
    <name type="scientific">Fluctibacter halophilus</name>
    <dbReference type="NCBI Taxonomy" id="226011"/>
    <lineage>
        <taxon>Bacteria</taxon>
        <taxon>Pseudomonadati</taxon>
        <taxon>Pseudomonadota</taxon>
        <taxon>Gammaproteobacteria</taxon>
        <taxon>Alteromonadales</taxon>
        <taxon>Alteromonadaceae</taxon>
        <taxon>Fluctibacter</taxon>
    </lineage>
</organism>
<accession>A0ABS8G6B0</accession>
<dbReference type="Pfam" id="PF01451">
    <property type="entry name" value="LMWPc"/>
    <property type="match status" value="1"/>
</dbReference>
<evidence type="ECO:0000313" key="6">
    <source>
        <dbReference type="EMBL" id="MCC2616075.1"/>
    </source>
</evidence>
<evidence type="ECO:0000256" key="2">
    <source>
        <dbReference type="ARBA" id="ARBA00013064"/>
    </source>
</evidence>
<protein>
    <recommendedName>
        <fullName evidence="2">protein-tyrosine-phosphatase</fullName>
        <ecNumber evidence="2">3.1.3.48</ecNumber>
    </recommendedName>
</protein>
<keyword evidence="7" id="KW-1185">Reference proteome</keyword>
<dbReference type="PANTHER" id="PTHR11717:SF7">
    <property type="entry name" value="LOW MOLECULAR WEIGHT PHOSPHOTYROSINE PROTEIN PHOSPHATASE"/>
    <property type="match status" value="1"/>
</dbReference>
<comment type="caution">
    <text evidence="6">The sequence shown here is derived from an EMBL/GenBank/DDBJ whole genome shotgun (WGS) entry which is preliminary data.</text>
</comment>
<evidence type="ECO:0000313" key="7">
    <source>
        <dbReference type="Proteomes" id="UP001520878"/>
    </source>
</evidence>
<dbReference type="EC" id="3.1.3.48" evidence="2"/>
<dbReference type="InterPro" id="IPR017867">
    <property type="entry name" value="Tyr_phospatase_low_mol_wt"/>
</dbReference>
<feature type="domain" description="Phosphotyrosine protein phosphatase I" evidence="5">
    <location>
        <begin position="6"/>
        <end position="152"/>
    </location>
</feature>
<dbReference type="PANTHER" id="PTHR11717">
    <property type="entry name" value="LOW MOLECULAR WEIGHT PROTEIN TYROSINE PHOSPHATASE"/>
    <property type="match status" value="1"/>
</dbReference>
<name>A0ABS8G6B0_9ALTE</name>
<evidence type="ECO:0000259" key="5">
    <source>
        <dbReference type="SMART" id="SM00226"/>
    </source>
</evidence>
<dbReference type="PRINTS" id="PR00719">
    <property type="entry name" value="LMWPTPASE"/>
</dbReference>
<keyword evidence="4" id="KW-0904">Protein phosphatase</keyword>
<gene>
    <name evidence="6" type="ORF">LJ739_07465</name>
</gene>
<dbReference type="Gene3D" id="3.40.50.2300">
    <property type="match status" value="1"/>
</dbReference>
<dbReference type="SUPFAM" id="SSF52788">
    <property type="entry name" value="Phosphotyrosine protein phosphatases I"/>
    <property type="match status" value="1"/>
</dbReference>
<reference evidence="6 7" key="1">
    <citation type="submission" date="2021-10" db="EMBL/GenBank/DDBJ databases">
        <title>Draft genome of Aestuariibacter halophilus JC2043.</title>
        <authorList>
            <person name="Emsley S.A."/>
            <person name="Pfannmuller K.M."/>
            <person name="Ushijima B."/>
            <person name="Saw J.H."/>
            <person name="Videau P."/>
        </authorList>
    </citation>
    <scope>NUCLEOTIDE SEQUENCE [LARGE SCALE GENOMIC DNA]</scope>
    <source>
        <strain evidence="6 7">JC2043</strain>
    </source>
</reference>
<keyword evidence="3" id="KW-0378">Hydrolase</keyword>
<dbReference type="CDD" id="cd16343">
    <property type="entry name" value="LMWPTP"/>
    <property type="match status" value="1"/>
</dbReference>
<sequence length="157" mass="17455">MPAQQPAVLFVCLGNICRSPTAEAVFRHKARQRGMTLTIDSAGTAGYHVGSPPDARSREVGEQRGYDFSGVQCRRVDPNDFEVFDYIIAMDHSNREDLLAACPEHLHHKVDLFLAFTGDADAEVPDPYYGGQRGFEYVLDLIEQASEGLLDRIQAQQ</sequence>
<dbReference type="EMBL" id="JAJEWP010000001">
    <property type="protein sequence ID" value="MCC2616075.1"/>
    <property type="molecule type" value="Genomic_DNA"/>
</dbReference>
<dbReference type="SMART" id="SM00226">
    <property type="entry name" value="LMWPc"/>
    <property type="match status" value="1"/>
</dbReference>
<proteinExistence type="inferred from homology"/>
<dbReference type="RefSeq" id="WP_229158711.1">
    <property type="nucleotide sequence ID" value="NZ_JAJEWP010000001.1"/>
</dbReference>
<dbReference type="Proteomes" id="UP001520878">
    <property type="component" value="Unassembled WGS sequence"/>
</dbReference>
<evidence type="ECO:0000256" key="3">
    <source>
        <dbReference type="ARBA" id="ARBA00022801"/>
    </source>
</evidence>
<dbReference type="InterPro" id="IPR050438">
    <property type="entry name" value="LMW_PTPase"/>
</dbReference>
<comment type="similarity">
    <text evidence="1">Belongs to the low molecular weight phosphotyrosine protein phosphatase family.</text>
</comment>
<dbReference type="InterPro" id="IPR023485">
    <property type="entry name" value="Ptyr_pPase"/>
</dbReference>
<dbReference type="InterPro" id="IPR036196">
    <property type="entry name" value="Ptyr_pPase_sf"/>
</dbReference>